<dbReference type="Gene3D" id="3.40.190.290">
    <property type="match status" value="1"/>
</dbReference>
<keyword evidence="2" id="KW-0805">Transcription regulation</keyword>
<dbReference type="FunFam" id="1.10.10.10:FF:000001">
    <property type="entry name" value="LysR family transcriptional regulator"/>
    <property type="match status" value="1"/>
</dbReference>
<dbReference type="Proteomes" id="UP000637423">
    <property type="component" value="Unassembled WGS sequence"/>
</dbReference>
<reference evidence="6" key="2">
    <citation type="submission" date="2020-09" db="EMBL/GenBank/DDBJ databases">
        <authorList>
            <person name="Sun Q."/>
            <person name="Zhou Y."/>
        </authorList>
    </citation>
    <scope>NUCLEOTIDE SEQUENCE</scope>
    <source>
        <strain evidence="6">CGMCC 1.10998</strain>
    </source>
</reference>
<dbReference type="PANTHER" id="PTHR30126:SF91">
    <property type="entry name" value="LYSR FAMILY TRANSCRIPTIONAL REGULATOR"/>
    <property type="match status" value="1"/>
</dbReference>
<evidence type="ECO:0000313" key="7">
    <source>
        <dbReference type="Proteomes" id="UP000637423"/>
    </source>
</evidence>
<dbReference type="Pfam" id="PF03466">
    <property type="entry name" value="LysR_substrate"/>
    <property type="match status" value="1"/>
</dbReference>
<dbReference type="EMBL" id="BMED01000009">
    <property type="protein sequence ID" value="GGD00552.1"/>
    <property type="molecule type" value="Genomic_DNA"/>
</dbReference>
<comment type="similarity">
    <text evidence="1">Belongs to the LysR transcriptional regulatory family.</text>
</comment>
<name>A0A916XRZ0_9BURK</name>
<dbReference type="RefSeq" id="WP_188569397.1">
    <property type="nucleotide sequence ID" value="NZ_BMED01000009.1"/>
</dbReference>
<dbReference type="GO" id="GO:0003700">
    <property type="term" value="F:DNA-binding transcription factor activity"/>
    <property type="evidence" value="ECO:0007669"/>
    <property type="project" value="InterPro"/>
</dbReference>
<dbReference type="Pfam" id="PF00126">
    <property type="entry name" value="HTH_1"/>
    <property type="match status" value="1"/>
</dbReference>
<dbReference type="GO" id="GO:0000976">
    <property type="term" value="F:transcription cis-regulatory region binding"/>
    <property type="evidence" value="ECO:0007669"/>
    <property type="project" value="TreeGrafter"/>
</dbReference>
<evidence type="ECO:0000256" key="1">
    <source>
        <dbReference type="ARBA" id="ARBA00009437"/>
    </source>
</evidence>
<evidence type="ECO:0000256" key="2">
    <source>
        <dbReference type="ARBA" id="ARBA00023015"/>
    </source>
</evidence>
<gene>
    <name evidence="6" type="ORF">GCM10011396_55160</name>
</gene>
<evidence type="ECO:0000313" key="6">
    <source>
        <dbReference type="EMBL" id="GGD00552.1"/>
    </source>
</evidence>
<sequence length="326" mass="35612">MLDGVSLDQLRTFIAAVDEGSFSAASRKLFRAQSVVSETINNLEEQIRILLFDRSGRYPKLTPAGVELLADARNIITGVDMFKARAKGMAAGLEPELSIVVDVFYPIDAVTQVAKAFRQEYPGVALRIYVEALGAALQPVLEGRCSVGIVGSLPVIPDTLTSERLPGISLLMVGASDHPLALHEGKIAKDILAKHTQIVLTDRSDLSTGRDLGVMSPTTWRLADLFAKHHFLLNGLGWGGMPLHIVRDDIESGRLSVLQIEDVPPDGLTLPMSAIWQTKSPPGPAGRWFIDRLKEIPLTNDFAVKRTRAVEKHGDIEARIHFEPMS</sequence>
<reference evidence="6" key="1">
    <citation type="journal article" date="2014" name="Int. J. Syst. Evol. Microbiol.">
        <title>Complete genome sequence of Corynebacterium casei LMG S-19264T (=DSM 44701T), isolated from a smear-ripened cheese.</title>
        <authorList>
            <consortium name="US DOE Joint Genome Institute (JGI-PGF)"/>
            <person name="Walter F."/>
            <person name="Albersmeier A."/>
            <person name="Kalinowski J."/>
            <person name="Ruckert C."/>
        </authorList>
    </citation>
    <scope>NUCLEOTIDE SEQUENCE</scope>
    <source>
        <strain evidence="6">CGMCC 1.10998</strain>
    </source>
</reference>
<dbReference type="PANTHER" id="PTHR30126">
    <property type="entry name" value="HTH-TYPE TRANSCRIPTIONAL REGULATOR"/>
    <property type="match status" value="1"/>
</dbReference>
<evidence type="ECO:0000256" key="4">
    <source>
        <dbReference type="ARBA" id="ARBA00023163"/>
    </source>
</evidence>
<evidence type="ECO:0000259" key="5">
    <source>
        <dbReference type="PROSITE" id="PS50931"/>
    </source>
</evidence>
<feature type="domain" description="HTH lysR-type" evidence="5">
    <location>
        <begin position="5"/>
        <end position="62"/>
    </location>
</feature>
<dbReference type="PROSITE" id="PS50931">
    <property type="entry name" value="HTH_LYSR"/>
    <property type="match status" value="1"/>
</dbReference>
<dbReference type="Gene3D" id="1.10.10.10">
    <property type="entry name" value="Winged helix-like DNA-binding domain superfamily/Winged helix DNA-binding domain"/>
    <property type="match status" value="1"/>
</dbReference>
<dbReference type="SUPFAM" id="SSF53850">
    <property type="entry name" value="Periplasmic binding protein-like II"/>
    <property type="match status" value="1"/>
</dbReference>
<dbReference type="InterPro" id="IPR036388">
    <property type="entry name" value="WH-like_DNA-bd_sf"/>
</dbReference>
<evidence type="ECO:0000256" key="3">
    <source>
        <dbReference type="ARBA" id="ARBA00023125"/>
    </source>
</evidence>
<dbReference type="AlphaFoldDB" id="A0A916XRZ0"/>
<keyword evidence="7" id="KW-1185">Reference proteome</keyword>
<keyword evidence="3" id="KW-0238">DNA-binding</keyword>
<protein>
    <submittedName>
        <fullName evidence="6">LysR family transcriptional regulator</fullName>
    </submittedName>
</protein>
<organism evidence="6 7">
    <name type="scientific">Undibacterium terreum</name>
    <dbReference type="NCBI Taxonomy" id="1224302"/>
    <lineage>
        <taxon>Bacteria</taxon>
        <taxon>Pseudomonadati</taxon>
        <taxon>Pseudomonadota</taxon>
        <taxon>Betaproteobacteria</taxon>
        <taxon>Burkholderiales</taxon>
        <taxon>Oxalobacteraceae</taxon>
        <taxon>Undibacterium</taxon>
    </lineage>
</organism>
<dbReference type="InterPro" id="IPR000847">
    <property type="entry name" value="LysR_HTH_N"/>
</dbReference>
<dbReference type="InterPro" id="IPR036390">
    <property type="entry name" value="WH_DNA-bd_sf"/>
</dbReference>
<dbReference type="SUPFAM" id="SSF46785">
    <property type="entry name" value="Winged helix' DNA-binding domain"/>
    <property type="match status" value="1"/>
</dbReference>
<keyword evidence="4" id="KW-0804">Transcription</keyword>
<accession>A0A916XRZ0</accession>
<dbReference type="InterPro" id="IPR005119">
    <property type="entry name" value="LysR_subst-bd"/>
</dbReference>
<proteinExistence type="inferred from homology"/>
<comment type="caution">
    <text evidence="6">The sequence shown here is derived from an EMBL/GenBank/DDBJ whole genome shotgun (WGS) entry which is preliminary data.</text>
</comment>